<feature type="chain" id="PRO_5031147564" evidence="2">
    <location>
        <begin position="27"/>
        <end position="314"/>
    </location>
</feature>
<feature type="compositionally biased region" description="Low complexity" evidence="1">
    <location>
        <begin position="292"/>
        <end position="305"/>
    </location>
</feature>
<name>A0A7U7G6M0_9PROT</name>
<accession>A0A7U7G6M0</accession>
<dbReference type="Proteomes" id="UP000027590">
    <property type="component" value="Unassembled WGS sequence"/>
</dbReference>
<feature type="region of interest" description="Disordered" evidence="1">
    <location>
        <begin position="43"/>
        <end position="107"/>
    </location>
</feature>
<evidence type="ECO:0000313" key="4">
    <source>
        <dbReference type="Proteomes" id="UP000027590"/>
    </source>
</evidence>
<evidence type="ECO:0000256" key="1">
    <source>
        <dbReference type="SAM" id="MobiDB-lite"/>
    </source>
</evidence>
<feature type="region of interest" description="Disordered" evidence="1">
    <location>
        <begin position="273"/>
        <end position="314"/>
    </location>
</feature>
<dbReference type="GO" id="GO:0051082">
    <property type="term" value="F:unfolded protein binding"/>
    <property type="evidence" value="ECO:0007669"/>
    <property type="project" value="InterPro"/>
</dbReference>
<dbReference type="RefSeq" id="WP_043561426.1">
    <property type="nucleotide sequence ID" value="NZ_CBLY010000006.1"/>
</dbReference>
<dbReference type="AlphaFoldDB" id="A0A7U7G6M0"/>
<comment type="caution">
    <text evidence="3">The sequence shown here is derived from an EMBL/GenBank/DDBJ whole genome shotgun (WGS) entry which is preliminary data.</text>
</comment>
<protein>
    <submittedName>
        <fullName evidence="3">Outer membrane protein H</fullName>
    </submittedName>
</protein>
<dbReference type="SUPFAM" id="SSF111384">
    <property type="entry name" value="OmpH-like"/>
    <property type="match status" value="1"/>
</dbReference>
<keyword evidence="2" id="KW-0732">Signal</keyword>
<dbReference type="InterPro" id="IPR024930">
    <property type="entry name" value="Skp_dom_sf"/>
</dbReference>
<feature type="signal peptide" evidence="2">
    <location>
        <begin position="1"/>
        <end position="26"/>
    </location>
</feature>
<evidence type="ECO:0000313" key="3">
    <source>
        <dbReference type="EMBL" id="CDG34164.1"/>
    </source>
</evidence>
<reference evidence="3 4" key="1">
    <citation type="journal article" date="2014" name="Genome Biol. Evol.">
        <title>Acetic acid bacteria genomes reveal functional traits for adaptation to life in insect guts.</title>
        <authorList>
            <person name="Chouaia B."/>
            <person name="Gaiarsa S."/>
            <person name="Crotti E."/>
            <person name="Comandatore F."/>
            <person name="Degli Esposti M."/>
            <person name="Ricci I."/>
            <person name="Alma A."/>
            <person name="Favia G."/>
            <person name="Bandi C."/>
            <person name="Daffonchio D."/>
        </authorList>
    </citation>
    <scope>NUCLEOTIDE SEQUENCE [LARGE SCALE GENOMIC DNA]</scope>
    <source>
        <strain evidence="4">AM169</strain>
    </source>
</reference>
<proteinExistence type="predicted"/>
<feature type="compositionally biased region" description="Low complexity" evidence="1">
    <location>
        <begin position="78"/>
        <end position="91"/>
    </location>
</feature>
<evidence type="ECO:0000256" key="2">
    <source>
        <dbReference type="SAM" id="SignalP"/>
    </source>
</evidence>
<dbReference type="Pfam" id="PF03938">
    <property type="entry name" value="OmpH"/>
    <property type="match status" value="1"/>
</dbReference>
<feature type="compositionally biased region" description="Low complexity" evidence="1">
    <location>
        <begin position="44"/>
        <end position="71"/>
    </location>
</feature>
<reference evidence="3 4" key="2">
    <citation type="journal article" date="2014" name="PLoS ONE">
        <title>Evolution of mitochondria reconstructed from the energy metabolism of living bacteria.</title>
        <authorList>
            <person name="Degli Esposti M."/>
            <person name="Chouaia B."/>
            <person name="Comandatore F."/>
            <person name="Crotti E."/>
            <person name="Sassera D."/>
            <person name="Lievens P.M."/>
            <person name="Daffonchio D."/>
            <person name="Bandi C."/>
        </authorList>
    </citation>
    <scope>NUCLEOTIDE SEQUENCE [LARGE SCALE GENOMIC DNA]</scope>
    <source>
        <strain evidence="4">AM169</strain>
    </source>
</reference>
<sequence>MSRFSLPLTLMTASALAFMAVGSSVAADGNDGNGAWFVPKTAQPSAPAASHHHAAPAAAPAPAAVPDMAGLDDGGDAGAPDGEGQQQAAPVLPLPSVPSSPAVPKEDAPPPVVLGLISVQGVMQLSTAAQEMQQVLGERRDRLARAVQKEEGAWREEQQKLQVQARTLTSDQLQLRVRHLQERRAKDQRDFSNKARIIQEAYQVAFHQIERVLEQRDGIIAKVAAAHGMNLVLHAEQAVLHVDGQDITEEVADRLNKVLPHVFIPDDGVDPEVLAKSGKMPTTADEERLMNQAAPQQPAEAPAQAKGSILRRQK</sequence>
<gene>
    <name evidence="3" type="ORF">SACS_1426</name>
</gene>
<dbReference type="SMART" id="SM00935">
    <property type="entry name" value="OmpH"/>
    <property type="match status" value="1"/>
</dbReference>
<dbReference type="EMBL" id="CBLY010000006">
    <property type="protein sequence ID" value="CDG34164.1"/>
    <property type="molecule type" value="Genomic_DNA"/>
</dbReference>
<dbReference type="InterPro" id="IPR005632">
    <property type="entry name" value="Chaperone_Skp"/>
</dbReference>
<dbReference type="Gene3D" id="3.30.910.20">
    <property type="entry name" value="Skp domain"/>
    <property type="match status" value="1"/>
</dbReference>
<organism evidence="3 4">
    <name type="scientific">Parasaccharibacter apium</name>
    <dbReference type="NCBI Taxonomy" id="1510841"/>
    <lineage>
        <taxon>Bacteria</taxon>
        <taxon>Pseudomonadati</taxon>
        <taxon>Pseudomonadota</taxon>
        <taxon>Alphaproteobacteria</taxon>
        <taxon>Acetobacterales</taxon>
        <taxon>Acetobacteraceae</taxon>
        <taxon>Parasaccharibacter</taxon>
    </lineage>
</organism>